<name>A0A1E5T1T4_9BACT</name>
<dbReference type="RefSeq" id="WP_069836823.1">
    <property type="nucleotide sequence ID" value="NZ_MDGQ01000005.1"/>
</dbReference>
<evidence type="ECO:0000313" key="2">
    <source>
        <dbReference type="EMBL" id="OEK05319.1"/>
    </source>
</evidence>
<evidence type="ECO:0000313" key="3">
    <source>
        <dbReference type="Proteomes" id="UP000095552"/>
    </source>
</evidence>
<dbReference type="OrthoDB" id="182577at2"/>
<dbReference type="GO" id="GO:0047474">
    <property type="term" value="F:long-chain fatty acid--protein ligase activity"/>
    <property type="evidence" value="ECO:0007669"/>
    <property type="project" value="InterPro"/>
</dbReference>
<dbReference type="SUPFAM" id="SSF56801">
    <property type="entry name" value="Acetyl-CoA synthetase-like"/>
    <property type="match status" value="1"/>
</dbReference>
<gene>
    <name evidence="2" type="ORF">BFP71_18160</name>
</gene>
<dbReference type="InterPro" id="IPR007534">
    <property type="entry name" value="LuxE"/>
</dbReference>
<proteinExistence type="predicted"/>
<dbReference type="Pfam" id="PF04443">
    <property type="entry name" value="LuxE"/>
    <property type="match status" value="1"/>
</dbReference>
<organism evidence="2 3">
    <name type="scientific">Roseivirga misakiensis</name>
    <dbReference type="NCBI Taxonomy" id="1563681"/>
    <lineage>
        <taxon>Bacteria</taxon>
        <taxon>Pseudomonadati</taxon>
        <taxon>Bacteroidota</taxon>
        <taxon>Cytophagia</taxon>
        <taxon>Cytophagales</taxon>
        <taxon>Roseivirgaceae</taxon>
        <taxon>Roseivirga</taxon>
    </lineage>
</organism>
<protein>
    <submittedName>
        <fullName evidence="2">Acyl transferase</fullName>
    </submittedName>
</protein>
<dbReference type="GO" id="GO:0016740">
    <property type="term" value="F:transferase activity"/>
    <property type="evidence" value="ECO:0007669"/>
    <property type="project" value="UniProtKB-KW"/>
</dbReference>
<feature type="domain" description="Acyl-protein synthetase LuxE" evidence="1">
    <location>
        <begin position="18"/>
        <end position="328"/>
    </location>
</feature>
<comment type="caution">
    <text evidence="2">The sequence shown here is derived from an EMBL/GenBank/DDBJ whole genome shotgun (WGS) entry which is preliminary data.</text>
</comment>
<dbReference type="AlphaFoldDB" id="A0A1E5T1T4"/>
<dbReference type="STRING" id="1563681.BFP71_18160"/>
<sequence>MAVINSLTQRIFSVNSSTFEELAIDIFNFQYQHNQIYRQYSNYLGKEPRSITGMSEVPFLPIQFFKDHNVKSAEWNSELVFESSGTSGQQTSKHHVHAEQLYLKGCLQTFEHRYGDISDYTILALLPSYLERGNSGLVSMVNYFIEKTEDPDSGFFLNEFDQLQKQLLKQREKGKKTILWGVTFALLDFAVSHPINFPELIIMETGGMKGRREEQVRTDVHRILNSAFGTHAIHSEYGMTELFSQGYSKGNGIFWPAPTMKVLIRDLNDPLDYPIHHKNGGVNIIDLANIMTCSFIETKDLGLVHANGSFEINGRIDNSEMRGCNLMLF</sequence>
<keyword evidence="2" id="KW-0808">Transferase</keyword>
<dbReference type="GO" id="GO:0008218">
    <property type="term" value="P:bioluminescence"/>
    <property type="evidence" value="ECO:0007669"/>
    <property type="project" value="InterPro"/>
</dbReference>
<accession>A0A1E5T1T4</accession>
<reference evidence="2 3" key="1">
    <citation type="submission" date="2016-08" db="EMBL/GenBank/DDBJ databases">
        <title>Draft genome of Fabibacter sp. strain SK-8.</title>
        <authorList>
            <person name="Wong S.-K."/>
            <person name="Hamasaki K."/>
            <person name="Yoshizawa S."/>
        </authorList>
    </citation>
    <scope>NUCLEOTIDE SEQUENCE [LARGE SCALE GENOMIC DNA]</scope>
    <source>
        <strain evidence="2 3">SK-8</strain>
    </source>
</reference>
<evidence type="ECO:0000259" key="1">
    <source>
        <dbReference type="Pfam" id="PF04443"/>
    </source>
</evidence>
<dbReference type="Proteomes" id="UP000095552">
    <property type="component" value="Unassembled WGS sequence"/>
</dbReference>
<dbReference type="EMBL" id="MDGQ01000005">
    <property type="protein sequence ID" value="OEK05319.1"/>
    <property type="molecule type" value="Genomic_DNA"/>
</dbReference>
<keyword evidence="3" id="KW-1185">Reference proteome</keyword>